<dbReference type="InterPro" id="IPR043131">
    <property type="entry name" value="BCAT-like_N"/>
</dbReference>
<dbReference type="PANTHER" id="PTHR42743:SF10">
    <property type="entry name" value="D-ALANINE AMINOTRANSFERASE"/>
    <property type="match status" value="1"/>
</dbReference>
<sequence length="299" mass="32424">MSIALFNGEFLPLEEVRISPLDRGFLFGDSVYEVIPSYAGRFFLLDAHLDRLARSLAAIRLPNPFGREQWERHLGDLLRHNGAEPTDGSTPPDLGLYLQVTRGVAPRDHAFPDVSEPTVLGMVSPIRPLGPAVREAGVSAVTRTDERWGRCDIKATTLLANVLARQEAVESDAVEALLLRNGRLTEGAASNAFVVRDGTLVTPPLDSGMLAGVTRDFVLGLARGEGVPVEERGVTAAELRTADEVWLSSSTRELLPVTRIDGEPVGTGRPGPLWTRLHAAYQAAKPGAVRRQSEAMNHE</sequence>
<dbReference type="Proteomes" id="UP000189177">
    <property type="component" value="Unassembled WGS sequence"/>
</dbReference>
<evidence type="ECO:0000256" key="8">
    <source>
        <dbReference type="ARBA" id="ARBA00054027"/>
    </source>
</evidence>
<name>A0A1V2ZWZ7_9GAMM</name>
<evidence type="ECO:0000256" key="5">
    <source>
        <dbReference type="ARBA" id="ARBA00035633"/>
    </source>
</evidence>
<dbReference type="OrthoDB" id="21319at2"/>
<dbReference type="GO" id="GO:0008483">
    <property type="term" value="F:transaminase activity"/>
    <property type="evidence" value="ECO:0007669"/>
    <property type="project" value="UniProtKB-KW"/>
</dbReference>
<dbReference type="InterPro" id="IPR018300">
    <property type="entry name" value="Aminotrans_IV_CS"/>
</dbReference>
<dbReference type="InterPro" id="IPR043132">
    <property type="entry name" value="BCAT-like_C"/>
</dbReference>
<dbReference type="RefSeq" id="WP_077244617.1">
    <property type="nucleotide sequence ID" value="NZ_MUZR01000046.1"/>
</dbReference>
<dbReference type="STRING" id="252474.B1A74_10535"/>
<reference evidence="13 14" key="1">
    <citation type="submission" date="2017-02" db="EMBL/GenBank/DDBJ databases">
        <title>Genomic diversity within the haloalkaliphilic genus Thioalkalivibrio.</title>
        <authorList>
            <person name="Ahn A.-C."/>
            <person name="Meier-Kolthoff J."/>
            <person name="Overmars L."/>
            <person name="Richter M."/>
            <person name="Woyke T."/>
            <person name="Sorokin D.Y."/>
            <person name="Muyzer G."/>
        </authorList>
    </citation>
    <scope>NUCLEOTIDE SEQUENCE [LARGE SCALE GENOMIC DNA]</scope>
    <source>
        <strain evidence="13 14">HL17</strain>
    </source>
</reference>
<gene>
    <name evidence="13" type="ORF">B1A74_10535</name>
</gene>
<keyword evidence="13" id="KW-0032">Aminotransferase</keyword>
<dbReference type="Gene3D" id="3.30.470.10">
    <property type="match status" value="1"/>
</dbReference>
<dbReference type="PROSITE" id="PS00770">
    <property type="entry name" value="AA_TRANSFER_CLASS_4"/>
    <property type="match status" value="1"/>
</dbReference>
<evidence type="ECO:0000256" key="12">
    <source>
        <dbReference type="RuleBase" id="RU004516"/>
    </source>
</evidence>
<keyword evidence="14" id="KW-1185">Reference proteome</keyword>
<dbReference type="GO" id="GO:0008696">
    <property type="term" value="F:4-amino-4-deoxychorismate lyase activity"/>
    <property type="evidence" value="ECO:0007669"/>
    <property type="project" value="UniProtKB-EC"/>
</dbReference>
<dbReference type="EMBL" id="MUZR01000046">
    <property type="protein sequence ID" value="OOC09531.1"/>
    <property type="molecule type" value="Genomic_DNA"/>
</dbReference>
<dbReference type="PANTHER" id="PTHR42743">
    <property type="entry name" value="AMINO-ACID AMINOTRANSFERASE"/>
    <property type="match status" value="1"/>
</dbReference>
<dbReference type="InterPro" id="IPR036038">
    <property type="entry name" value="Aminotransferase-like"/>
</dbReference>
<dbReference type="AlphaFoldDB" id="A0A1V2ZWZ7"/>
<dbReference type="InterPro" id="IPR001544">
    <property type="entry name" value="Aminotrans_IV"/>
</dbReference>
<keyword evidence="4" id="KW-0289">Folate biosynthesis</keyword>
<evidence type="ECO:0000256" key="9">
    <source>
        <dbReference type="ARBA" id="ARBA00069174"/>
    </source>
</evidence>
<evidence type="ECO:0000256" key="11">
    <source>
        <dbReference type="RuleBase" id="RU004106"/>
    </source>
</evidence>
<evidence type="ECO:0000256" key="3">
    <source>
        <dbReference type="ARBA" id="ARBA00022898"/>
    </source>
</evidence>
<evidence type="ECO:0000256" key="6">
    <source>
        <dbReference type="ARBA" id="ARBA00035676"/>
    </source>
</evidence>
<dbReference type="Pfam" id="PF01063">
    <property type="entry name" value="Aminotran_4"/>
    <property type="match status" value="1"/>
</dbReference>
<dbReference type="InterPro" id="IPR050571">
    <property type="entry name" value="Class-IV_PLP-Dep_Aminotrnsfr"/>
</dbReference>
<keyword evidence="3 12" id="KW-0663">Pyridoxal phosphate</keyword>
<dbReference type="FunFam" id="3.20.10.10:FF:000002">
    <property type="entry name" value="D-alanine aminotransferase"/>
    <property type="match status" value="1"/>
</dbReference>
<organism evidence="13 14">
    <name type="scientific">Thioalkalivibrio halophilus</name>
    <dbReference type="NCBI Taxonomy" id="252474"/>
    <lineage>
        <taxon>Bacteria</taxon>
        <taxon>Pseudomonadati</taxon>
        <taxon>Pseudomonadota</taxon>
        <taxon>Gammaproteobacteria</taxon>
        <taxon>Chromatiales</taxon>
        <taxon>Ectothiorhodospiraceae</taxon>
        <taxon>Thioalkalivibrio</taxon>
    </lineage>
</organism>
<dbReference type="GO" id="GO:0046656">
    <property type="term" value="P:folic acid biosynthetic process"/>
    <property type="evidence" value="ECO:0007669"/>
    <property type="project" value="UniProtKB-KW"/>
</dbReference>
<evidence type="ECO:0000313" key="14">
    <source>
        <dbReference type="Proteomes" id="UP000189177"/>
    </source>
</evidence>
<evidence type="ECO:0000256" key="1">
    <source>
        <dbReference type="ARBA" id="ARBA00001933"/>
    </source>
</evidence>
<keyword evidence="13" id="KW-0808">Transferase</keyword>
<dbReference type="CDD" id="cd01558">
    <property type="entry name" value="D-AAT_like"/>
    <property type="match status" value="1"/>
</dbReference>
<evidence type="ECO:0000256" key="7">
    <source>
        <dbReference type="ARBA" id="ARBA00049529"/>
    </source>
</evidence>
<evidence type="ECO:0000256" key="10">
    <source>
        <dbReference type="ARBA" id="ARBA00080135"/>
    </source>
</evidence>
<comment type="similarity">
    <text evidence="2 11">Belongs to the class-IV pyridoxal-phosphate-dependent aminotransferase family.</text>
</comment>
<comment type="cofactor">
    <cofactor evidence="1 12">
        <name>pyridoxal 5'-phosphate</name>
        <dbReference type="ChEBI" id="CHEBI:597326"/>
    </cofactor>
</comment>
<dbReference type="GO" id="GO:0005829">
    <property type="term" value="C:cytosol"/>
    <property type="evidence" value="ECO:0007669"/>
    <property type="project" value="TreeGrafter"/>
</dbReference>
<proteinExistence type="inferred from homology"/>
<comment type="pathway">
    <text evidence="5">Cofactor biosynthesis; tetrahydrofolate biosynthesis; 4-aminobenzoate from chorismate: step 2/2.</text>
</comment>
<comment type="catalytic activity">
    <reaction evidence="7">
        <text>4-amino-4-deoxychorismate = 4-aminobenzoate + pyruvate + H(+)</text>
        <dbReference type="Rhea" id="RHEA:16201"/>
        <dbReference type="ChEBI" id="CHEBI:15361"/>
        <dbReference type="ChEBI" id="CHEBI:15378"/>
        <dbReference type="ChEBI" id="CHEBI:17836"/>
        <dbReference type="ChEBI" id="CHEBI:58406"/>
        <dbReference type="EC" id="4.1.3.38"/>
    </reaction>
</comment>
<comment type="function">
    <text evidence="8">Involved in the biosynthesis of p-aminobenzoate (PABA), a precursor of tetrahydrofolate. Converts 4-amino-4-deoxychorismate into 4-aminobenzoate (PABA) and pyruvate.</text>
</comment>
<evidence type="ECO:0000313" key="13">
    <source>
        <dbReference type="EMBL" id="OOC09531.1"/>
    </source>
</evidence>
<dbReference type="EC" id="4.1.3.38" evidence="6"/>
<protein>
    <recommendedName>
        <fullName evidence="9">Aminodeoxychorismate lyase</fullName>
        <ecNumber evidence="6">4.1.3.38</ecNumber>
    </recommendedName>
    <alternativeName>
        <fullName evidence="10">4-amino-4-deoxychorismate lyase</fullName>
    </alternativeName>
</protein>
<dbReference type="Gene3D" id="3.20.10.10">
    <property type="entry name" value="D-amino Acid Aminotransferase, subunit A, domain 2"/>
    <property type="match status" value="1"/>
</dbReference>
<comment type="caution">
    <text evidence="13">The sequence shown here is derived from an EMBL/GenBank/DDBJ whole genome shotgun (WGS) entry which is preliminary data.</text>
</comment>
<evidence type="ECO:0000256" key="4">
    <source>
        <dbReference type="ARBA" id="ARBA00022909"/>
    </source>
</evidence>
<accession>A0A1V2ZWZ7</accession>
<dbReference type="SUPFAM" id="SSF56752">
    <property type="entry name" value="D-aminoacid aminotransferase-like PLP-dependent enzymes"/>
    <property type="match status" value="1"/>
</dbReference>
<dbReference type="GO" id="GO:0008652">
    <property type="term" value="P:amino acid biosynthetic process"/>
    <property type="evidence" value="ECO:0007669"/>
    <property type="project" value="UniProtKB-ARBA"/>
</dbReference>
<evidence type="ECO:0000256" key="2">
    <source>
        <dbReference type="ARBA" id="ARBA00009320"/>
    </source>
</evidence>